<feature type="region of interest" description="Disordered" evidence="1">
    <location>
        <begin position="87"/>
        <end position="120"/>
    </location>
</feature>
<dbReference type="PANTHER" id="PTHR34349">
    <property type="entry name" value="PROTEIN PHOSPHATASE 1 REGULATORY SUBUNIT 32"/>
    <property type="match status" value="1"/>
</dbReference>
<dbReference type="AlphaFoldDB" id="A0A7M6DJS0"/>
<dbReference type="InterPro" id="IPR031410">
    <property type="entry name" value="SAXO4"/>
</dbReference>
<feature type="compositionally biased region" description="Polar residues" evidence="1">
    <location>
        <begin position="104"/>
        <end position="113"/>
    </location>
</feature>
<protein>
    <submittedName>
        <fullName evidence="2">Uncharacterized protein</fullName>
    </submittedName>
</protein>
<dbReference type="RefSeq" id="XP_066910668.1">
    <property type="nucleotide sequence ID" value="XM_067054567.1"/>
</dbReference>
<dbReference type="PANTHER" id="PTHR34349:SF1">
    <property type="entry name" value="PROTEIN PHOSPHATASE 1 REGULATORY SUBUNIT 32"/>
    <property type="match status" value="1"/>
</dbReference>
<feature type="compositionally biased region" description="Polar residues" evidence="1">
    <location>
        <begin position="350"/>
        <end position="359"/>
    </location>
</feature>
<feature type="region of interest" description="Disordered" evidence="1">
    <location>
        <begin position="158"/>
        <end position="210"/>
    </location>
</feature>
<feature type="compositionally biased region" description="Basic and acidic residues" evidence="1">
    <location>
        <begin position="340"/>
        <end position="349"/>
    </location>
</feature>
<evidence type="ECO:0000313" key="2">
    <source>
        <dbReference type="EnsemblMetazoa" id="CLYHEMP013357.1"/>
    </source>
</evidence>
<evidence type="ECO:0000313" key="3">
    <source>
        <dbReference type="Proteomes" id="UP000594262"/>
    </source>
</evidence>
<accession>A0A7M6DJS0</accession>
<keyword evidence="3" id="KW-1185">Reference proteome</keyword>
<proteinExistence type="predicted"/>
<organism evidence="2 3">
    <name type="scientific">Clytia hemisphaerica</name>
    <dbReference type="NCBI Taxonomy" id="252671"/>
    <lineage>
        <taxon>Eukaryota</taxon>
        <taxon>Metazoa</taxon>
        <taxon>Cnidaria</taxon>
        <taxon>Hydrozoa</taxon>
        <taxon>Hydroidolina</taxon>
        <taxon>Leptothecata</taxon>
        <taxon>Obeliida</taxon>
        <taxon>Clytiidae</taxon>
        <taxon>Clytia</taxon>
    </lineage>
</organism>
<dbReference type="GeneID" id="136797981"/>
<dbReference type="EnsemblMetazoa" id="CLYHEMT013357.1">
    <property type="protein sequence ID" value="CLYHEMP013357.1"/>
    <property type="gene ID" value="CLYHEMG013357"/>
</dbReference>
<name>A0A7M6DJS0_9CNID</name>
<dbReference type="OrthoDB" id="9980630at2759"/>
<sequence length="450" mass="50723">MSRQQIGKPNKHVNESYGAGNNIMKFYITEYSSRLGIDDFTPQKGSCEGTGYKSNFRPGVYYTRKLDELDNPTMGKIVDKNYKSLTHKDYQPSRGHSGKEPLPLSTQTASTGFSKEHQTVPTEREAYAMFPNLAMSSYKEKTPLLHTLKNKDPIAAENARSGPAYSSTESHTQFTKKHSHIETDDKITGPLENTGFTRAKNPEPVTHYPEANHKSVQPTLKSYLNPIVPSIMKTSYQPHQHSDGRERLSGISKHANPDTGFTRFIQPTGAHTAAKGKVYTTLGEVDNPFTVERTKKSDPAEYLNMTNPHPYPSLSKSIYNGQQTNEPALNEKLGNVSIGRKENTGHTDNNKSFWSTPNDSEQYKTVYNDTFFDKNRIPETERSRINDDCTRDLQGDGFTKSEKLHPALGSYDEGSQLRFLHPYVNRSIKARDPFYGETKYAHKSRPLLLA</sequence>
<dbReference type="GO" id="GO:0019902">
    <property type="term" value="F:phosphatase binding"/>
    <property type="evidence" value="ECO:0007669"/>
    <property type="project" value="TreeGrafter"/>
</dbReference>
<dbReference type="Proteomes" id="UP000594262">
    <property type="component" value="Unplaced"/>
</dbReference>
<feature type="compositionally biased region" description="Polar residues" evidence="1">
    <location>
        <begin position="164"/>
        <end position="173"/>
    </location>
</feature>
<dbReference type="Pfam" id="PF15691">
    <property type="entry name" value="PPP1R32"/>
    <property type="match status" value="1"/>
</dbReference>
<feature type="region of interest" description="Disordered" evidence="1">
    <location>
        <begin position="340"/>
        <end position="359"/>
    </location>
</feature>
<reference evidence="2" key="1">
    <citation type="submission" date="2021-01" db="UniProtKB">
        <authorList>
            <consortium name="EnsemblMetazoa"/>
        </authorList>
    </citation>
    <scope>IDENTIFICATION</scope>
</reference>
<evidence type="ECO:0000256" key="1">
    <source>
        <dbReference type="SAM" id="MobiDB-lite"/>
    </source>
</evidence>